<evidence type="ECO:0000313" key="3">
    <source>
        <dbReference type="Proteomes" id="UP001368318"/>
    </source>
</evidence>
<dbReference type="InterPro" id="IPR027417">
    <property type="entry name" value="P-loop_NTPase"/>
</dbReference>
<proteinExistence type="predicted"/>
<keyword evidence="3" id="KW-1185">Reference proteome</keyword>
<dbReference type="Proteomes" id="UP001368318">
    <property type="component" value="Chromosome"/>
</dbReference>
<reference evidence="2 3" key="1">
    <citation type="submission" date="2023-10" db="EMBL/GenBank/DDBJ databases">
        <title>Culture-based analysis of two novel bacteria associated with mangrove crab gills.</title>
        <authorList>
            <person name="Yang X."/>
            <person name="Garuglieri E."/>
            <person name="Van Goethem M.W."/>
            <person name="Fusi M."/>
            <person name="Marasco R."/>
            <person name="Daffonchio D.G."/>
        </authorList>
    </citation>
    <scope>NUCLEOTIDE SEQUENCE</scope>
    <source>
        <strain evidence="2">UG2-1</strain>
        <strain evidence="1">UG2-2</strain>
        <strain evidence="3">UG2_2</strain>
    </source>
</reference>
<dbReference type="EMBL" id="CP136924">
    <property type="protein sequence ID" value="WXA03350.1"/>
    <property type="molecule type" value="Genomic_DNA"/>
</dbReference>
<dbReference type="EMBL" id="CP136925">
    <property type="protein sequence ID" value="WXA14228.1"/>
    <property type="molecule type" value="Genomic_DNA"/>
</dbReference>
<protein>
    <recommendedName>
        <fullName evidence="4">AAA domain-containing protein</fullName>
    </recommendedName>
</protein>
<organism evidence="2">
    <name type="scientific">Mangrovimonas cancribranchiae</name>
    <dbReference type="NCBI Taxonomy" id="3080055"/>
    <lineage>
        <taxon>Bacteria</taxon>
        <taxon>Pseudomonadati</taxon>
        <taxon>Bacteroidota</taxon>
        <taxon>Flavobacteriia</taxon>
        <taxon>Flavobacteriales</taxon>
        <taxon>Flavobacteriaceae</taxon>
        <taxon>Mangrovimonas</taxon>
    </lineage>
</organism>
<dbReference type="Gene3D" id="3.40.50.300">
    <property type="entry name" value="P-loop containing nucleotide triphosphate hydrolases"/>
    <property type="match status" value="1"/>
</dbReference>
<evidence type="ECO:0000313" key="1">
    <source>
        <dbReference type="EMBL" id="WXA03350.1"/>
    </source>
</evidence>
<dbReference type="AlphaFoldDB" id="A0AAU6PA71"/>
<dbReference type="KEGG" id="mcaa:R3L15_04965"/>
<accession>A0AAU6PA71</accession>
<evidence type="ECO:0000313" key="2">
    <source>
        <dbReference type="EMBL" id="WXA14228.1"/>
    </source>
</evidence>
<gene>
    <name evidence="2" type="ORF">R3L15_04965</name>
    <name evidence="1" type="ORF">R3L16_02435</name>
</gene>
<evidence type="ECO:0008006" key="4">
    <source>
        <dbReference type="Google" id="ProtNLM"/>
    </source>
</evidence>
<name>A0AAU6PA71_9FLAO</name>
<sequence>MEVVLIQGSPNIGKTTLCKLIEEIIKQNSFKEEARERRPNDCRYEQDFTAIYNNESCRIIINSESEKEGIDRLAALYTKHYNNKGYNVLITAIRPKKDSPRLHKWVKDIYKNNFVNKNEIEIDLDALKQKYKIEDLCSFLKKTLKKDGVKVLNKVKNNLKCKVRVNCHVSK</sequence>
<dbReference type="RefSeq" id="WP_338733598.1">
    <property type="nucleotide sequence ID" value="NZ_CP136924.1"/>
</dbReference>